<dbReference type="EMBL" id="JANRMS010000223">
    <property type="protein sequence ID" value="KAJ3543886.1"/>
    <property type="molecule type" value="Genomic_DNA"/>
</dbReference>
<proteinExistence type="predicted"/>
<protein>
    <submittedName>
        <fullName evidence="1">Uncharacterized protein</fullName>
    </submittedName>
</protein>
<accession>A0ACC1SPQ9</accession>
<dbReference type="Proteomes" id="UP001148629">
    <property type="component" value="Unassembled WGS sequence"/>
</dbReference>
<gene>
    <name evidence="1" type="ORF">NM208_g3348</name>
</gene>
<comment type="caution">
    <text evidence="1">The sequence shown here is derived from an EMBL/GenBank/DDBJ whole genome shotgun (WGS) entry which is preliminary data.</text>
</comment>
<name>A0ACC1SPQ9_9HYPO</name>
<evidence type="ECO:0000313" key="1">
    <source>
        <dbReference type="EMBL" id="KAJ3543886.1"/>
    </source>
</evidence>
<keyword evidence="2" id="KW-1185">Reference proteome</keyword>
<reference evidence="1" key="1">
    <citation type="submission" date="2022-08" db="EMBL/GenBank/DDBJ databases">
        <title>Genome Sequence of Fusarium decemcellulare.</title>
        <authorList>
            <person name="Buettner E."/>
        </authorList>
    </citation>
    <scope>NUCLEOTIDE SEQUENCE</scope>
    <source>
        <strain evidence="1">Babe19</strain>
    </source>
</reference>
<sequence>MPPSGTEGRPDDESNSALCTKDQANAPERQVKGQGRPSKAHRTGDVDEQTTPSVESQEGSSRTSEAAGSSQSSNEQVINLTPHPLLKYLPKQDRNIQFREADKLYRVAKHLKLDFTDIYLDRESFLPTWDSRDDDLERLDAEGKLKRLVAEPTPQPPSKRARTGTAKASRFSERLTFLDPVIEKALESAIKDVPHQAREWHDLRSRRVIRGIRIPHSLLEAQDLFWSAEKLMADLKIALGPKNTRKRQWNLDAIIRLMLRASGLVELRDIDSLDYAAKWDSYKEGFEECGKEIGEAMNIIFALRNVKDGFEASLPMLRILRESALIKDQLKLCRQVELLLDDWAASL</sequence>
<organism evidence="1 2">
    <name type="scientific">Fusarium decemcellulare</name>
    <dbReference type="NCBI Taxonomy" id="57161"/>
    <lineage>
        <taxon>Eukaryota</taxon>
        <taxon>Fungi</taxon>
        <taxon>Dikarya</taxon>
        <taxon>Ascomycota</taxon>
        <taxon>Pezizomycotina</taxon>
        <taxon>Sordariomycetes</taxon>
        <taxon>Hypocreomycetidae</taxon>
        <taxon>Hypocreales</taxon>
        <taxon>Nectriaceae</taxon>
        <taxon>Fusarium</taxon>
        <taxon>Fusarium decemcellulare species complex</taxon>
    </lineage>
</organism>
<evidence type="ECO:0000313" key="2">
    <source>
        <dbReference type="Proteomes" id="UP001148629"/>
    </source>
</evidence>